<accession>A0A858R9J3</accession>
<reference evidence="2" key="1">
    <citation type="submission" date="2020-04" db="EMBL/GenBank/DDBJ databases">
        <title>A desert anoxygenic phototrophic bacterium fixes CO2 using RubisCO under aerobic conditions.</title>
        <authorList>
            <person name="Tang K."/>
        </authorList>
    </citation>
    <scope>NUCLEOTIDE SEQUENCE [LARGE SCALE GENOMIC DNA]</scope>
    <source>
        <strain evidence="2">MIMtkB3</strain>
    </source>
</reference>
<evidence type="ECO:0000259" key="1">
    <source>
        <dbReference type="Pfam" id="PF05685"/>
    </source>
</evidence>
<dbReference type="GO" id="GO:0004519">
    <property type="term" value="F:endonuclease activity"/>
    <property type="evidence" value="ECO:0007669"/>
    <property type="project" value="UniProtKB-KW"/>
</dbReference>
<evidence type="ECO:0000313" key="3">
    <source>
        <dbReference type="Proteomes" id="UP000501891"/>
    </source>
</evidence>
<gene>
    <name evidence="2" type="ORF">HHL28_14500</name>
</gene>
<dbReference type="Proteomes" id="UP000501891">
    <property type="component" value="Chromosome"/>
</dbReference>
<keyword evidence="2" id="KW-0540">Nuclease</keyword>
<dbReference type="InterPro" id="IPR011335">
    <property type="entry name" value="Restrct_endonuc-II-like"/>
</dbReference>
<dbReference type="EMBL" id="CP051775">
    <property type="protein sequence ID" value="QJE74135.1"/>
    <property type="molecule type" value="Genomic_DNA"/>
</dbReference>
<dbReference type="KEGG" id="acru:HHL28_14500"/>
<protein>
    <submittedName>
        <fullName evidence="2">Uma2 family endonuclease</fullName>
    </submittedName>
</protein>
<dbReference type="SUPFAM" id="SSF52980">
    <property type="entry name" value="Restriction endonuclease-like"/>
    <property type="match status" value="1"/>
</dbReference>
<keyword evidence="2" id="KW-0255">Endonuclease</keyword>
<feature type="domain" description="Putative restriction endonuclease" evidence="1">
    <location>
        <begin position="13"/>
        <end position="173"/>
    </location>
</feature>
<organism evidence="2 3">
    <name type="scientific">Aerophototrophica crusticola</name>
    <dbReference type="NCBI Taxonomy" id="1709002"/>
    <lineage>
        <taxon>Bacteria</taxon>
        <taxon>Pseudomonadati</taxon>
        <taxon>Pseudomonadota</taxon>
        <taxon>Alphaproteobacteria</taxon>
        <taxon>Rhodospirillales</taxon>
        <taxon>Rhodospirillaceae</taxon>
        <taxon>Aerophototrophica</taxon>
    </lineage>
</organism>
<keyword evidence="3" id="KW-1185">Reference proteome</keyword>
<dbReference type="Pfam" id="PF05685">
    <property type="entry name" value="Uma2"/>
    <property type="match status" value="1"/>
</dbReference>
<evidence type="ECO:0000313" key="2">
    <source>
        <dbReference type="EMBL" id="QJE74135.1"/>
    </source>
</evidence>
<name>A0A858R9J3_9PROT</name>
<dbReference type="InterPro" id="IPR012296">
    <property type="entry name" value="Nuclease_put_TT1808"/>
</dbReference>
<sequence length="182" mass="20336">MGTARKLVAISVDDFIAWEDQQPERHELVGGEVYAMVGGVVRHGRVARNLMLALGPQLKRPCEPFASDMKVRAEEAGSVYYPDLVITCREQHPRSTVIHDPKVVVEVLSPSTARSDRQRKRPDYATIPSMRVIILVDPEERVVELDRRDPDGGWSRETFTGEGTLDLPEVGASLTLDEIFAE</sequence>
<dbReference type="AlphaFoldDB" id="A0A858R9J3"/>
<proteinExistence type="predicted"/>
<keyword evidence="2" id="KW-0378">Hydrolase</keyword>
<dbReference type="PANTHER" id="PTHR36558:SF1">
    <property type="entry name" value="RESTRICTION ENDONUCLEASE DOMAIN-CONTAINING PROTEIN-RELATED"/>
    <property type="match status" value="1"/>
</dbReference>
<dbReference type="Gene3D" id="3.90.1570.10">
    <property type="entry name" value="tt1808, chain A"/>
    <property type="match status" value="1"/>
</dbReference>
<dbReference type="CDD" id="cd06260">
    <property type="entry name" value="DUF820-like"/>
    <property type="match status" value="1"/>
</dbReference>
<dbReference type="PANTHER" id="PTHR36558">
    <property type="entry name" value="GLR1098 PROTEIN"/>
    <property type="match status" value="1"/>
</dbReference>
<dbReference type="InterPro" id="IPR008538">
    <property type="entry name" value="Uma2"/>
</dbReference>